<organism evidence="16 17">
    <name type="scientific">Panicum miliaceum</name>
    <name type="common">Proso millet</name>
    <name type="synonym">Broomcorn millet</name>
    <dbReference type="NCBI Taxonomy" id="4540"/>
    <lineage>
        <taxon>Eukaryota</taxon>
        <taxon>Viridiplantae</taxon>
        <taxon>Streptophyta</taxon>
        <taxon>Embryophyta</taxon>
        <taxon>Tracheophyta</taxon>
        <taxon>Spermatophyta</taxon>
        <taxon>Magnoliopsida</taxon>
        <taxon>Liliopsida</taxon>
        <taxon>Poales</taxon>
        <taxon>Poaceae</taxon>
        <taxon>PACMAD clade</taxon>
        <taxon>Panicoideae</taxon>
        <taxon>Panicodae</taxon>
        <taxon>Paniceae</taxon>
        <taxon>Panicinae</taxon>
        <taxon>Panicum</taxon>
        <taxon>Panicum sect. Panicum</taxon>
    </lineage>
</organism>
<evidence type="ECO:0000256" key="3">
    <source>
        <dbReference type="ARBA" id="ARBA00022528"/>
    </source>
</evidence>
<dbReference type="PANTHER" id="PTHR11252">
    <property type="entry name" value="POLYRIBONUCLEOTIDE NUCLEOTIDYLTRANSFERASE"/>
    <property type="match status" value="1"/>
</dbReference>
<name>A0A3L6TB03_PANMI</name>
<dbReference type="FunFam" id="3.30.1370.10:FF:000001">
    <property type="entry name" value="Polyribonucleotide nucleotidyltransferase"/>
    <property type="match status" value="1"/>
</dbReference>
<evidence type="ECO:0000256" key="10">
    <source>
        <dbReference type="ARBA" id="ARBA00022884"/>
    </source>
</evidence>
<evidence type="ECO:0000256" key="5">
    <source>
        <dbReference type="ARBA" id="ARBA00022664"/>
    </source>
</evidence>
<dbReference type="Pfam" id="PF01138">
    <property type="entry name" value="RNase_PH"/>
    <property type="match status" value="2"/>
</dbReference>
<dbReference type="SUPFAM" id="SSF50249">
    <property type="entry name" value="Nucleic acid-binding proteins"/>
    <property type="match status" value="1"/>
</dbReference>
<dbReference type="InterPro" id="IPR012162">
    <property type="entry name" value="PNPase"/>
</dbReference>
<dbReference type="Gene3D" id="2.40.50.140">
    <property type="entry name" value="Nucleic acid-binding proteins"/>
    <property type="match status" value="1"/>
</dbReference>
<dbReference type="STRING" id="4540.A0A3L6TB03"/>
<dbReference type="SMART" id="SM00316">
    <property type="entry name" value="S1"/>
    <property type="match status" value="1"/>
</dbReference>
<dbReference type="GO" id="GO:0000175">
    <property type="term" value="F:3'-5'-RNA exonuclease activity"/>
    <property type="evidence" value="ECO:0007669"/>
    <property type="project" value="TreeGrafter"/>
</dbReference>
<protein>
    <recommendedName>
        <fullName evidence="2">polyribonucleotide nucleotidyltransferase</fullName>
        <ecNumber evidence="2">2.7.7.8</ecNumber>
    </recommendedName>
    <alternativeName>
        <fullName evidence="12">Polynucleotide phosphorylase 1</fullName>
    </alternativeName>
</protein>
<dbReference type="InterPro" id="IPR012340">
    <property type="entry name" value="NA-bd_OB-fold"/>
</dbReference>
<keyword evidence="3" id="KW-0150">Chloroplast</keyword>
<proteinExistence type="inferred from homology"/>
<evidence type="ECO:0000256" key="4">
    <source>
        <dbReference type="ARBA" id="ARBA00022640"/>
    </source>
</evidence>
<feature type="region of interest" description="Disordered" evidence="14">
    <location>
        <begin position="33"/>
        <end position="54"/>
    </location>
</feature>
<feature type="region of interest" description="Disordered" evidence="14">
    <location>
        <begin position="749"/>
        <end position="822"/>
    </location>
</feature>
<feature type="region of interest" description="Disordered" evidence="14">
    <location>
        <begin position="347"/>
        <end position="372"/>
    </location>
</feature>
<dbReference type="PANTHER" id="PTHR11252:SF0">
    <property type="entry name" value="POLYRIBONUCLEOTIDE NUCLEOTIDYLTRANSFERASE 1, MITOCHONDRIAL"/>
    <property type="match status" value="1"/>
</dbReference>
<dbReference type="Pfam" id="PF00013">
    <property type="entry name" value="KH_1"/>
    <property type="match status" value="1"/>
</dbReference>
<dbReference type="Gene3D" id="3.30.230.70">
    <property type="entry name" value="GHMP Kinase, N-terminal domain"/>
    <property type="match status" value="3"/>
</dbReference>
<evidence type="ECO:0000256" key="12">
    <source>
        <dbReference type="ARBA" id="ARBA00031451"/>
    </source>
</evidence>
<dbReference type="PROSITE" id="PS50084">
    <property type="entry name" value="KH_TYPE_1"/>
    <property type="match status" value="1"/>
</dbReference>
<dbReference type="PROSITE" id="PS50126">
    <property type="entry name" value="S1"/>
    <property type="match status" value="1"/>
</dbReference>
<evidence type="ECO:0000256" key="11">
    <source>
        <dbReference type="ARBA" id="ARBA00022946"/>
    </source>
</evidence>
<dbReference type="NCBIfam" id="TIGR03591">
    <property type="entry name" value="polynuc_phos"/>
    <property type="match status" value="1"/>
</dbReference>
<dbReference type="FunFam" id="2.40.50.140:FF:000158">
    <property type="entry name" value="Polyribonucleotide nucleotidyltransferase 1, chloroplastic"/>
    <property type="match status" value="1"/>
</dbReference>
<evidence type="ECO:0000313" key="16">
    <source>
        <dbReference type="EMBL" id="RLN35444.1"/>
    </source>
</evidence>
<dbReference type="Gene3D" id="3.30.1370.10">
    <property type="entry name" value="K Homology domain, type 1"/>
    <property type="match status" value="1"/>
</dbReference>
<dbReference type="SUPFAM" id="SSF54791">
    <property type="entry name" value="Eukaryotic type KH-domain (KH-domain type I)"/>
    <property type="match status" value="1"/>
</dbReference>
<dbReference type="SMART" id="SM00322">
    <property type="entry name" value="KH"/>
    <property type="match status" value="1"/>
</dbReference>
<dbReference type="CDD" id="cd04472">
    <property type="entry name" value="S1_PNPase"/>
    <property type="match status" value="1"/>
</dbReference>
<keyword evidence="4" id="KW-0934">Plastid</keyword>
<dbReference type="InterPro" id="IPR015847">
    <property type="entry name" value="ExoRNase_PH_dom2"/>
</dbReference>
<dbReference type="AlphaFoldDB" id="A0A3L6TB03"/>
<evidence type="ECO:0000313" key="17">
    <source>
        <dbReference type="Proteomes" id="UP000275267"/>
    </source>
</evidence>
<dbReference type="CDD" id="cd11364">
    <property type="entry name" value="RNase_PH_PNPase_2"/>
    <property type="match status" value="1"/>
</dbReference>
<dbReference type="GO" id="GO:0004654">
    <property type="term" value="F:polyribonucleotide nucleotidyltransferase activity"/>
    <property type="evidence" value="ECO:0007669"/>
    <property type="project" value="UniProtKB-EC"/>
</dbReference>
<feature type="compositionally biased region" description="Basic and acidic residues" evidence="14">
    <location>
        <begin position="768"/>
        <end position="779"/>
    </location>
</feature>
<feature type="domain" description="S1 motif" evidence="15">
    <location>
        <begin position="679"/>
        <end position="748"/>
    </location>
</feature>
<accession>A0A3L6TB03</accession>
<dbReference type="InterPro" id="IPR036345">
    <property type="entry name" value="ExoRNase_PH_dom2_sf"/>
</dbReference>
<evidence type="ECO:0000259" key="15">
    <source>
        <dbReference type="PROSITE" id="PS50126"/>
    </source>
</evidence>
<keyword evidence="10 13" id="KW-0694">RNA-binding</keyword>
<comment type="similarity">
    <text evidence="1">Belongs to the polyribonucleotide nucleotidyltransferase family.</text>
</comment>
<evidence type="ECO:0000256" key="1">
    <source>
        <dbReference type="ARBA" id="ARBA00007404"/>
    </source>
</evidence>
<keyword evidence="7" id="KW-0548">Nucleotidyltransferase</keyword>
<evidence type="ECO:0000256" key="8">
    <source>
        <dbReference type="ARBA" id="ARBA00022722"/>
    </source>
</evidence>
<feature type="compositionally biased region" description="Polar residues" evidence="14">
    <location>
        <begin position="813"/>
        <end position="822"/>
    </location>
</feature>
<keyword evidence="5" id="KW-0507">mRNA processing</keyword>
<dbReference type="InterPro" id="IPR036456">
    <property type="entry name" value="PNPase_PH_RNA-bd_sf"/>
</dbReference>
<evidence type="ECO:0000256" key="14">
    <source>
        <dbReference type="SAM" id="MobiDB-lite"/>
    </source>
</evidence>
<dbReference type="InterPro" id="IPR020568">
    <property type="entry name" value="Ribosomal_Su5_D2-typ_SF"/>
</dbReference>
<keyword evidence="6" id="KW-0808">Transferase</keyword>
<dbReference type="GO" id="GO:0009570">
    <property type="term" value="C:chloroplast stroma"/>
    <property type="evidence" value="ECO:0007669"/>
    <property type="project" value="TreeGrafter"/>
</dbReference>
<dbReference type="GO" id="GO:0005829">
    <property type="term" value="C:cytosol"/>
    <property type="evidence" value="ECO:0007669"/>
    <property type="project" value="TreeGrafter"/>
</dbReference>
<keyword evidence="11" id="KW-0809">Transit peptide</keyword>
<dbReference type="InterPro" id="IPR003029">
    <property type="entry name" value="S1_domain"/>
</dbReference>
<dbReference type="NCBIfam" id="NF008805">
    <property type="entry name" value="PRK11824.1"/>
    <property type="match status" value="1"/>
</dbReference>
<dbReference type="GO" id="GO:0000958">
    <property type="term" value="P:mitochondrial mRNA catabolic process"/>
    <property type="evidence" value="ECO:0007669"/>
    <property type="project" value="TreeGrafter"/>
</dbReference>
<keyword evidence="8" id="KW-0540">Nuclease</keyword>
<sequence>MLAGPAALHLLLPAPPPHRRHLAFALPQHPAPPLHARSACSRRARRRAPPQRHGVARASAAVAEEASSSGPSKFSVRIPVGDREILVETGHIGRQASASVMVTDGETVLVCRLIDRPLRPTMPKGFYYETQILSWVFSYDGIHSPDCLAITAAGIAVALSEIPNKQTIAGVRIGLINGQFVINPTTEQMENSELDLMMAGTDSAILMIEVMVDLIKGYCDFLTEEKLLEAVEAGQVAIREICKAIDVLVQNCGKKKMVDAINLPPHELYRHVEDISGDELVKALQIKEKIPRRKALSALEDKVITILSEQGYVSKDSSLGVTESLDDIVEDEDEDEVIVDGEVDEGDVHIKPVSRKPPRQGGKRSDGRSPWELRPINSQCGLLPRAHGSALFTRGETQSLAVVTLGGYQMAQRIDNLVDTEESKSFYLQYSFPPSCVGEVGRIGAPSRREIGHGMLAERALEQILPPEEDFPYTIRVESTITESNGSSSMASVCGGCLALQDAGVPIKFPVAGIAMGLVLDTQEFGGDGSPLILSDITGAEDASGDMDLKVAGNESGITAFQMDIKVVGITLPVMEQALLQARDGRQHILNEMSKSSPPPSKALSRHAPLIHVMKVKPNKVNLIIGSGGKTIKSIIEETGVDAIDTGDDGTVKITARDLSSLEKSKTIIANLTMVPKVGEIYRNCEIKSIAPYGAFVEIAPGREGLCHISELSSGWLAKAEDAFKVGDRIDVKLIEINDKGQLRLSSRALLPDADSESNSKQQSSGSTKEKAPQKDDLIKMTTRRPKRKKQSEPSGAENATTKTLEKSAAAPATSQGSETAT</sequence>
<dbReference type="FunFam" id="3.30.230.70:FF:000013">
    <property type="entry name" value="Polyribonucleotide nucleotidyltransferase"/>
    <property type="match status" value="1"/>
</dbReference>
<dbReference type="SUPFAM" id="SSF46915">
    <property type="entry name" value="Polynucleotide phosphorylase/guanosine pentaphosphate synthase (PNPase/GPSI), domain 3"/>
    <property type="match status" value="1"/>
</dbReference>
<dbReference type="InterPro" id="IPR004088">
    <property type="entry name" value="KH_dom_type_1"/>
</dbReference>
<dbReference type="InterPro" id="IPR027408">
    <property type="entry name" value="PNPase/RNase_PH_dom_sf"/>
</dbReference>
<reference evidence="17" key="1">
    <citation type="journal article" date="2019" name="Nat. Commun.">
        <title>The genome of broomcorn millet.</title>
        <authorList>
            <person name="Zou C."/>
            <person name="Miki D."/>
            <person name="Li D."/>
            <person name="Tang Q."/>
            <person name="Xiao L."/>
            <person name="Rajput S."/>
            <person name="Deng P."/>
            <person name="Jia W."/>
            <person name="Huang R."/>
            <person name="Zhang M."/>
            <person name="Sun Y."/>
            <person name="Hu J."/>
            <person name="Fu X."/>
            <person name="Schnable P.S."/>
            <person name="Li F."/>
            <person name="Zhang H."/>
            <person name="Feng B."/>
            <person name="Zhu X."/>
            <person name="Liu R."/>
            <person name="Schnable J.C."/>
            <person name="Zhu J.-K."/>
            <person name="Zhang H."/>
        </authorList>
    </citation>
    <scope>NUCLEOTIDE SEQUENCE [LARGE SCALE GENOMIC DNA]</scope>
</reference>
<dbReference type="Pfam" id="PF00575">
    <property type="entry name" value="S1"/>
    <property type="match status" value="1"/>
</dbReference>
<evidence type="ECO:0000256" key="9">
    <source>
        <dbReference type="ARBA" id="ARBA00022801"/>
    </source>
</evidence>
<evidence type="ECO:0000256" key="13">
    <source>
        <dbReference type="PROSITE-ProRule" id="PRU00117"/>
    </source>
</evidence>
<feature type="compositionally biased region" description="Basic residues" evidence="14">
    <location>
        <begin position="40"/>
        <end position="50"/>
    </location>
</feature>
<comment type="caution">
    <text evidence="16">The sequence shown here is derived from an EMBL/GenBank/DDBJ whole genome shotgun (WGS) entry which is preliminary data.</text>
</comment>
<dbReference type="GO" id="GO:0003723">
    <property type="term" value="F:RNA binding"/>
    <property type="evidence" value="ECO:0007669"/>
    <property type="project" value="UniProtKB-UniRule"/>
</dbReference>
<dbReference type="InterPro" id="IPR004087">
    <property type="entry name" value="KH_dom"/>
</dbReference>
<dbReference type="EMBL" id="PQIB02000002">
    <property type="protein sequence ID" value="RLN35444.1"/>
    <property type="molecule type" value="Genomic_DNA"/>
</dbReference>
<dbReference type="GO" id="GO:0000965">
    <property type="term" value="P:mitochondrial RNA 3'-end processing"/>
    <property type="evidence" value="ECO:0007669"/>
    <property type="project" value="TreeGrafter"/>
</dbReference>
<dbReference type="SUPFAM" id="SSF54211">
    <property type="entry name" value="Ribosomal protein S5 domain 2-like"/>
    <property type="match status" value="2"/>
</dbReference>
<dbReference type="InterPro" id="IPR036612">
    <property type="entry name" value="KH_dom_type_1_sf"/>
</dbReference>
<dbReference type="InterPro" id="IPR001247">
    <property type="entry name" value="ExoRNase_PH_dom1"/>
</dbReference>
<dbReference type="GO" id="GO:0006397">
    <property type="term" value="P:mRNA processing"/>
    <property type="evidence" value="ECO:0007669"/>
    <property type="project" value="UniProtKB-KW"/>
</dbReference>
<dbReference type="GO" id="GO:0005739">
    <property type="term" value="C:mitochondrion"/>
    <property type="evidence" value="ECO:0007669"/>
    <property type="project" value="TreeGrafter"/>
</dbReference>
<dbReference type="SUPFAM" id="SSF55666">
    <property type="entry name" value="Ribonuclease PH domain 2-like"/>
    <property type="match status" value="2"/>
</dbReference>
<dbReference type="Pfam" id="PF03725">
    <property type="entry name" value="RNase_PH_C"/>
    <property type="match status" value="1"/>
</dbReference>
<feature type="compositionally biased region" description="Basic residues" evidence="14">
    <location>
        <begin position="352"/>
        <end position="362"/>
    </location>
</feature>
<evidence type="ECO:0000256" key="6">
    <source>
        <dbReference type="ARBA" id="ARBA00022679"/>
    </source>
</evidence>
<dbReference type="EC" id="2.7.7.8" evidence="2"/>
<dbReference type="OrthoDB" id="437922at2759"/>
<evidence type="ECO:0000256" key="2">
    <source>
        <dbReference type="ARBA" id="ARBA00012416"/>
    </source>
</evidence>
<dbReference type="CDD" id="cd02393">
    <property type="entry name" value="KH-I_PNPase"/>
    <property type="match status" value="1"/>
</dbReference>
<evidence type="ECO:0000256" key="7">
    <source>
        <dbReference type="ARBA" id="ARBA00022695"/>
    </source>
</evidence>
<gene>
    <name evidence="16" type="ORF">C2845_PM03G20790</name>
</gene>
<keyword evidence="9" id="KW-0378">Hydrolase</keyword>
<keyword evidence="17" id="KW-1185">Reference proteome</keyword>
<feature type="compositionally biased region" description="Low complexity" evidence="14">
    <location>
        <begin position="757"/>
        <end position="767"/>
    </location>
</feature>
<dbReference type="Proteomes" id="UP000275267">
    <property type="component" value="Unassembled WGS sequence"/>
</dbReference>